<dbReference type="Gene3D" id="3.40.850.10">
    <property type="entry name" value="Kinesin motor domain"/>
    <property type="match status" value="1"/>
</dbReference>
<dbReference type="InterPro" id="IPR019821">
    <property type="entry name" value="Kinesin_motor_CS"/>
</dbReference>
<evidence type="ECO:0000256" key="11">
    <source>
        <dbReference type="ARBA" id="ARBA00073260"/>
    </source>
</evidence>
<dbReference type="PANTHER" id="PTHR47969:SF21">
    <property type="entry name" value="KINESIN-LIKE PROTEIN"/>
    <property type="match status" value="1"/>
</dbReference>
<keyword evidence="17" id="KW-1185">Reference proteome</keyword>
<dbReference type="InterPro" id="IPR027640">
    <property type="entry name" value="Kinesin-like_fam"/>
</dbReference>
<evidence type="ECO:0000256" key="12">
    <source>
        <dbReference type="ARBA" id="ARBA00075890"/>
    </source>
</evidence>
<dbReference type="SUPFAM" id="SSF52540">
    <property type="entry name" value="P-loop containing nucleoside triphosphate hydrolases"/>
    <property type="match status" value="1"/>
</dbReference>
<dbReference type="PANTHER" id="PTHR47969">
    <property type="entry name" value="CHROMOSOME-ASSOCIATED KINESIN KIF4A-RELATED"/>
    <property type="match status" value="1"/>
</dbReference>
<dbReference type="GO" id="GO:0005874">
    <property type="term" value="C:microtubule"/>
    <property type="evidence" value="ECO:0007669"/>
    <property type="project" value="UniProtKB-KW"/>
</dbReference>
<evidence type="ECO:0000256" key="4">
    <source>
        <dbReference type="ARBA" id="ARBA00022741"/>
    </source>
</evidence>
<dbReference type="GO" id="GO:0005814">
    <property type="term" value="C:centriole"/>
    <property type="evidence" value="ECO:0007669"/>
    <property type="project" value="UniProtKB-ARBA"/>
</dbReference>
<dbReference type="GO" id="GO:0044877">
    <property type="term" value="F:protein-containing complex binding"/>
    <property type="evidence" value="ECO:0007669"/>
    <property type="project" value="UniProtKB-ARBA"/>
</dbReference>
<dbReference type="PROSITE" id="PS00411">
    <property type="entry name" value="KINESIN_MOTOR_1"/>
    <property type="match status" value="1"/>
</dbReference>
<dbReference type="Ensembl" id="ENSAOCT00000034408.1">
    <property type="protein sequence ID" value="ENSAOCP00000037436.1"/>
    <property type="gene ID" value="ENSAOCG00000024435.2"/>
</dbReference>
<dbReference type="InterPro" id="IPR036961">
    <property type="entry name" value="Kinesin_motor_dom_sf"/>
</dbReference>
<sequence>MPSNKAEKQEVSDNVKVVVRCRPLNQKEKMMGHKQAVMVDEIRGTITVNKLETPHEPPKTFTFDTVFGPDSKQLDVYNLTARPIIDSVLEGYNGTIFAYGQTGTGKTFTMEGMRAVPELRGIIPNSFAHIFGHIAKAEGDTRFLVRVSYLEIYNEEVRDLLGKDQMQRLEVKERPDVGVYIKDLSGYVVNNADDMDRIMTLGHKNRSVGATNMNEHSSRSHAIFTITIECSEKGVDGNQHVLMGKLHLVDLAGSERQGKTGATGQRLKEATKINLSLSTLGNVISALVDGKSTHVPYRNSKLTRLLQDSLGGNSKTMMCANIGPADYNYDETISTLRYANRAKNIKNKARINEDPKDALLRQFQKEIEELKKKLEEGRKKKVSPDKMVEMQAKIEEERKALEAKLDMEEEERNKARAELEKREKDLLKAQQEHHLLLEKLSALEKKVIVGGVDLLAKAEEQEKLLQESNNELEERRRRAEQLRKELEEKEQERLDIEEKYTSLQEEAQGKTKKLKKVWTMLMAAKSEMADLQQEHHRELEGLLENIRQLSRELRLQMLIIDNFVPQEYQEMIENYVHWNEDIGEWQLKCVAYTGNNMRKQTPAPDKKEKDPFEVDLSHVYLAYTEESMRQSLMKLERPRTSKNSKSGRPKTGRR</sequence>
<evidence type="ECO:0000313" key="16">
    <source>
        <dbReference type="Ensembl" id="ENSAOCP00000037436.1"/>
    </source>
</evidence>
<keyword evidence="3" id="KW-0493">Microtubule</keyword>
<comment type="subcellular location">
    <subcellularLocation>
        <location evidence="1">Cytoplasm</location>
        <location evidence="1">Cytoskeleton</location>
    </subcellularLocation>
</comment>
<protein>
    <recommendedName>
        <fullName evidence="11">Kinesin-like protein KIF3A</fullName>
    </recommendedName>
    <alternativeName>
        <fullName evidence="12">Microtubule plus end-directed kinesin motor 3A</fullName>
    </alternativeName>
</protein>
<dbReference type="InterPro" id="IPR027417">
    <property type="entry name" value="P-loop_NTPase"/>
</dbReference>
<keyword evidence="5" id="KW-0067">ATP-binding</keyword>
<keyword evidence="4" id="KW-0547">Nucleotide-binding</keyword>
<dbReference type="GO" id="GO:0003777">
    <property type="term" value="F:microtubule motor activity"/>
    <property type="evidence" value="ECO:0007669"/>
    <property type="project" value="InterPro"/>
</dbReference>
<proteinExistence type="predicted"/>
<evidence type="ECO:0000256" key="6">
    <source>
        <dbReference type="ARBA" id="ARBA00023054"/>
    </source>
</evidence>
<evidence type="ECO:0000256" key="10">
    <source>
        <dbReference type="ARBA" id="ARBA00065526"/>
    </source>
</evidence>
<dbReference type="InterPro" id="IPR001752">
    <property type="entry name" value="Kinesin_motor_dom"/>
</dbReference>
<evidence type="ECO:0000313" key="17">
    <source>
        <dbReference type="Proteomes" id="UP001501940"/>
    </source>
</evidence>
<gene>
    <name evidence="16" type="primary">KIF3A</name>
</gene>
<evidence type="ECO:0000256" key="3">
    <source>
        <dbReference type="ARBA" id="ARBA00022701"/>
    </source>
</evidence>
<organism evidence="16 17">
    <name type="scientific">Amphiprion ocellaris</name>
    <name type="common">Clown anemonefish</name>
    <dbReference type="NCBI Taxonomy" id="80972"/>
    <lineage>
        <taxon>Eukaryota</taxon>
        <taxon>Metazoa</taxon>
        <taxon>Chordata</taxon>
        <taxon>Craniata</taxon>
        <taxon>Vertebrata</taxon>
        <taxon>Euteleostomi</taxon>
        <taxon>Actinopterygii</taxon>
        <taxon>Neopterygii</taxon>
        <taxon>Teleostei</taxon>
        <taxon>Neoteleostei</taxon>
        <taxon>Acanthomorphata</taxon>
        <taxon>Ovalentaria</taxon>
        <taxon>Pomacentridae</taxon>
        <taxon>Amphiprion</taxon>
    </lineage>
</organism>
<accession>A0AAQ5XCT0</accession>
<dbReference type="GeneTree" id="ENSGT00940000156386"/>
<keyword evidence="7" id="KW-0505">Motor protein</keyword>
<dbReference type="GO" id="GO:0010970">
    <property type="term" value="P:transport along microtubule"/>
    <property type="evidence" value="ECO:0007669"/>
    <property type="project" value="UniProtKB-ARBA"/>
</dbReference>
<reference evidence="16 17" key="1">
    <citation type="submission" date="2022-01" db="EMBL/GenBank/DDBJ databases">
        <title>A chromosome-scale genome assembly of the false clownfish, Amphiprion ocellaris.</title>
        <authorList>
            <person name="Ryu T."/>
        </authorList>
    </citation>
    <scope>NUCLEOTIDE SEQUENCE [LARGE SCALE GENOMIC DNA]</scope>
</reference>
<dbReference type="PRINTS" id="PR00380">
    <property type="entry name" value="KINESINHEAVY"/>
</dbReference>
<dbReference type="CDD" id="cd01371">
    <property type="entry name" value="KISc_KIF3"/>
    <property type="match status" value="1"/>
</dbReference>
<feature type="domain" description="Kinesin motor" evidence="15">
    <location>
        <begin position="12"/>
        <end position="353"/>
    </location>
</feature>
<name>A0AAQ5XCT0_AMPOC</name>
<evidence type="ECO:0000259" key="15">
    <source>
        <dbReference type="SMART" id="SM00129"/>
    </source>
</evidence>
<dbReference type="GO" id="GO:0005524">
    <property type="term" value="F:ATP binding"/>
    <property type="evidence" value="ECO:0007669"/>
    <property type="project" value="UniProtKB-KW"/>
</dbReference>
<keyword evidence="2" id="KW-0963">Cytoplasm</keyword>
<feature type="region of interest" description="Disordered" evidence="14">
    <location>
        <begin position="631"/>
        <end position="654"/>
    </location>
</feature>
<reference evidence="16" key="3">
    <citation type="submission" date="2025-09" db="UniProtKB">
        <authorList>
            <consortium name="Ensembl"/>
        </authorList>
    </citation>
    <scope>IDENTIFICATION</scope>
</reference>
<keyword evidence="8" id="KW-0206">Cytoskeleton</keyword>
<dbReference type="GO" id="GO:0005829">
    <property type="term" value="C:cytosol"/>
    <property type="evidence" value="ECO:0007669"/>
    <property type="project" value="UniProtKB-ARBA"/>
</dbReference>
<dbReference type="FunFam" id="3.40.850.10:FF:000028">
    <property type="entry name" value="Kinesin-like protein"/>
    <property type="match status" value="1"/>
</dbReference>
<evidence type="ECO:0000256" key="2">
    <source>
        <dbReference type="ARBA" id="ARBA00022490"/>
    </source>
</evidence>
<dbReference type="Pfam" id="PF00225">
    <property type="entry name" value="Kinesin"/>
    <property type="match status" value="1"/>
</dbReference>
<evidence type="ECO:0000256" key="7">
    <source>
        <dbReference type="ARBA" id="ARBA00023175"/>
    </source>
</evidence>
<evidence type="ECO:0000256" key="5">
    <source>
        <dbReference type="ARBA" id="ARBA00022840"/>
    </source>
</evidence>
<evidence type="ECO:0000256" key="8">
    <source>
        <dbReference type="ARBA" id="ARBA00023212"/>
    </source>
</evidence>
<reference evidence="16" key="2">
    <citation type="submission" date="2025-08" db="UniProtKB">
        <authorList>
            <consortium name="Ensembl"/>
        </authorList>
    </citation>
    <scope>IDENTIFICATION</scope>
</reference>
<dbReference type="GO" id="GO:0008017">
    <property type="term" value="F:microtubule binding"/>
    <property type="evidence" value="ECO:0007669"/>
    <property type="project" value="InterPro"/>
</dbReference>
<evidence type="ECO:0000256" key="13">
    <source>
        <dbReference type="SAM" id="Coils"/>
    </source>
</evidence>
<evidence type="ECO:0000256" key="14">
    <source>
        <dbReference type="SAM" id="MobiDB-lite"/>
    </source>
</evidence>
<comment type="subunit">
    <text evidence="10">Heterodimer of KIF3A and KIF3B. Interacts with CIMAP3. Interacts with CLN3. Interacts with DCTN1. Interacts with FLCN. Interacts with AP3B1.</text>
</comment>
<keyword evidence="6 13" id="KW-0175">Coiled coil</keyword>
<evidence type="ECO:0000256" key="9">
    <source>
        <dbReference type="ARBA" id="ARBA00058965"/>
    </source>
</evidence>
<dbReference type="SMART" id="SM00129">
    <property type="entry name" value="KISc"/>
    <property type="match status" value="1"/>
</dbReference>
<dbReference type="GO" id="GO:0005929">
    <property type="term" value="C:cilium"/>
    <property type="evidence" value="ECO:0007669"/>
    <property type="project" value="UniProtKB-ARBA"/>
</dbReference>
<dbReference type="AlphaFoldDB" id="A0AAQ5XCT0"/>
<dbReference type="Proteomes" id="UP001501940">
    <property type="component" value="Chromosome 13"/>
</dbReference>
<evidence type="ECO:0000256" key="1">
    <source>
        <dbReference type="ARBA" id="ARBA00004245"/>
    </source>
</evidence>
<feature type="compositionally biased region" description="Basic residues" evidence="14">
    <location>
        <begin position="640"/>
        <end position="654"/>
    </location>
</feature>
<feature type="coiled-coil region" evidence="13">
    <location>
        <begin position="356"/>
        <end position="506"/>
    </location>
</feature>
<dbReference type="GO" id="GO:0016939">
    <property type="term" value="C:kinesin II complex"/>
    <property type="evidence" value="ECO:0007669"/>
    <property type="project" value="UniProtKB-ARBA"/>
</dbReference>
<comment type="function">
    <text evidence="9">Microtubule-based anterograde translocator for membranous organelles. Plus end-directed microtubule sliding activity in vitro. Plays a role in primary cilia formation. Plays a role in centriole cohesion and subdistal appendage organization and function. Regulates the formation of the subdistal appendage via recruitment of DCTN1 to the centriole. Also required for ciliary basal feet formation and microtubule anchoring to mother centriole.</text>
</comment>